<dbReference type="GO" id="GO:0004588">
    <property type="term" value="F:orotate phosphoribosyltransferase activity"/>
    <property type="evidence" value="ECO:0007669"/>
    <property type="project" value="UniProtKB-EC"/>
</dbReference>
<evidence type="ECO:0000259" key="7">
    <source>
        <dbReference type="Pfam" id="PF00156"/>
    </source>
</evidence>
<dbReference type="InterPro" id="IPR000836">
    <property type="entry name" value="PRTase_dom"/>
</dbReference>
<dbReference type="InterPro" id="IPR029057">
    <property type="entry name" value="PRTase-like"/>
</dbReference>
<sequence>MKILDPSIAAEVANKLLEIQAIRLQPSKPFTWASGWKSPIYCDNRLSLSFPEVRKLIKANLVKSVQHFFPTVEAIAGVATAGIPQGALISDELNLPFVYVRSKPKGHGMENMIEGKVTPGQKVVVVEDLVSTGGSSLKAAQDLRNAGFEVLGMVAIFSYGFDVADKNFDEAGISLVCLSHYDALLPQAVGNNYVDESTLKSLEEWRKNPAVWMQE</sequence>
<feature type="binding site" evidence="6">
    <location>
        <position position="101"/>
    </location>
    <ligand>
        <name>5-phospho-alpha-D-ribose 1-diphosphate</name>
        <dbReference type="ChEBI" id="CHEBI:58017"/>
        <note>ligand shared between dimeric partners</note>
    </ligand>
</feature>
<dbReference type="SUPFAM" id="SSF53271">
    <property type="entry name" value="PRTase-like"/>
    <property type="match status" value="1"/>
</dbReference>
<dbReference type="EMBL" id="JBHSKS010000001">
    <property type="protein sequence ID" value="MFC5190504.1"/>
    <property type="molecule type" value="Genomic_DNA"/>
</dbReference>
<dbReference type="InterPro" id="IPR004467">
    <property type="entry name" value="Or_phspho_trans_dom"/>
</dbReference>
<feature type="domain" description="Phosphoribosyltransferase" evidence="7">
    <location>
        <begin position="53"/>
        <end position="158"/>
    </location>
</feature>
<organism evidence="8 9">
    <name type="scientific">Algoriphagus aquatilis</name>
    <dbReference type="NCBI Taxonomy" id="490186"/>
    <lineage>
        <taxon>Bacteria</taxon>
        <taxon>Pseudomonadati</taxon>
        <taxon>Bacteroidota</taxon>
        <taxon>Cytophagia</taxon>
        <taxon>Cytophagales</taxon>
        <taxon>Cyclobacteriaceae</taxon>
        <taxon>Algoriphagus</taxon>
    </lineage>
</organism>
<keyword evidence="4 6" id="KW-0808">Transferase</keyword>
<dbReference type="CDD" id="cd06223">
    <property type="entry name" value="PRTases_typeI"/>
    <property type="match status" value="1"/>
</dbReference>
<keyword evidence="9" id="KW-1185">Reference proteome</keyword>
<evidence type="ECO:0000256" key="1">
    <source>
        <dbReference type="ARBA" id="ARBA00004889"/>
    </source>
</evidence>
<feature type="binding site" description="in other chain" evidence="6">
    <location>
        <begin position="127"/>
        <end position="135"/>
    </location>
    <ligand>
        <name>5-phospho-alpha-D-ribose 1-diphosphate</name>
        <dbReference type="ChEBI" id="CHEBI:58017"/>
        <note>ligand shared between dimeric partners</note>
    </ligand>
</feature>
<comment type="caution">
    <text evidence="6">Lacks conserved residue(s) required for the propagation of feature annotation.</text>
</comment>
<name>A0ABW0BSN0_9BACT</name>
<dbReference type="NCBIfam" id="TIGR00336">
    <property type="entry name" value="pyrE"/>
    <property type="match status" value="1"/>
</dbReference>
<gene>
    <name evidence="6 8" type="primary">pyrE</name>
    <name evidence="8" type="ORF">ACFPIK_01905</name>
</gene>
<evidence type="ECO:0000313" key="8">
    <source>
        <dbReference type="EMBL" id="MFC5190504.1"/>
    </source>
</evidence>
<comment type="pathway">
    <text evidence="1 6">Pyrimidine metabolism; UMP biosynthesis via de novo pathway; UMP from orotate: step 1/2.</text>
</comment>
<dbReference type="PANTHER" id="PTHR19278">
    <property type="entry name" value="OROTATE PHOSPHORIBOSYLTRANSFERASE"/>
    <property type="match status" value="1"/>
</dbReference>
<dbReference type="InterPro" id="IPR023031">
    <property type="entry name" value="OPRT"/>
</dbReference>
<comment type="similarity">
    <text evidence="6">Belongs to the purine/pyrimidine phosphoribosyltransferase family. PyrE subfamily.</text>
</comment>
<evidence type="ECO:0000256" key="3">
    <source>
        <dbReference type="ARBA" id="ARBA00022676"/>
    </source>
</evidence>
<keyword evidence="3 6" id="KW-0328">Glycosyltransferase</keyword>
<proteinExistence type="inferred from homology"/>
<feature type="binding site" evidence="6">
    <location>
        <position position="107"/>
    </location>
    <ligand>
        <name>5-phospho-alpha-D-ribose 1-diphosphate</name>
        <dbReference type="ChEBI" id="CHEBI:58017"/>
        <note>ligand shared between dimeric partners</note>
    </ligand>
</feature>
<dbReference type="HAMAP" id="MF_01208">
    <property type="entry name" value="PyrE"/>
    <property type="match status" value="1"/>
</dbReference>
<protein>
    <recommendedName>
        <fullName evidence="2 6">Orotate phosphoribosyltransferase</fullName>
        <shortName evidence="6">OPRT</shortName>
        <shortName evidence="6">OPRTase</shortName>
        <ecNumber evidence="2 6">2.4.2.10</ecNumber>
    </recommendedName>
</protein>
<evidence type="ECO:0000313" key="9">
    <source>
        <dbReference type="Proteomes" id="UP001596163"/>
    </source>
</evidence>
<evidence type="ECO:0000256" key="6">
    <source>
        <dbReference type="HAMAP-Rule" id="MF_01208"/>
    </source>
</evidence>
<evidence type="ECO:0000256" key="2">
    <source>
        <dbReference type="ARBA" id="ARBA00011971"/>
    </source>
</evidence>
<comment type="caution">
    <text evidence="8">The sequence shown here is derived from an EMBL/GenBank/DDBJ whole genome shotgun (WGS) entry which is preliminary data.</text>
</comment>
<keyword evidence="6" id="KW-0460">Magnesium</keyword>
<dbReference type="Gene3D" id="3.40.50.2020">
    <property type="match status" value="1"/>
</dbReference>
<comment type="function">
    <text evidence="6">Catalyzes the transfer of a ribosyl phosphate group from 5-phosphoribose 1-diphosphate to orotate, leading to the formation of orotidine monophosphate (OMP).</text>
</comment>
<feature type="binding site" evidence="6">
    <location>
        <position position="105"/>
    </location>
    <ligand>
        <name>5-phospho-alpha-D-ribose 1-diphosphate</name>
        <dbReference type="ChEBI" id="CHEBI:58017"/>
        <note>ligand shared between dimeric partners</note>
    </ligand>
</feature>
<feature type="binding site" evidence="6">
    <location>
        <position position="131"/>
    </location>
    <ligand>
        <name>orotate</name>
        <dbReference type="ChEBI" id="CHEBI:30839"/>
    </ligand>
</feature>
<comment type="catalytic activity">
    <reaction evidence="6">
        <text>orotidine 5'-phosphate + diphosphate = orotate + 5-phospho-alpha-D-ribose 1-diphosphate</text>
        <dbReference type="Rhea" id="RHEA:10380"/>
        <dbReference type="ChEBI" id="CHEBI:30839"/>
        <dbReference type="ChEBI" id="CHEBI:33019"/>
        <dbReference type="ChEBI" id="CHEBI:57538"/>
        <dbReference type="ChEBI" id="CHEBI:58017"/>
        <dbReference type="EC" id="2.4.2.10"/>
    </reaction>
</comment>
<accession>A0ABW0BSN0</accession>
<evidence type="ECO:0000256" key="5">
    <source>
        <dbReference type="ARBA" id="ARBA00022975"/>
    </source>
</evidence>
<keyword evidence="5 6" id="KW-0665">Pyrimidine biosynthesis</keyword>
<comment type="cofactor">
    <cofactor evidence="6">
        <name>Mg(2+)</name>
        <dbReference type="ChEBI" id="CHEBI:18420"/>
    </cofactor>
</comment>
<dbReference type="EC" id="2.4.2.10" evidence="2 6"/>
<dbReference type="RefSeq" id="WP_377911640.1">
    <property type="nucleotide sequence ID" value="NZ_JBHSKS010000001.1"/>
</dbReference>
<dbReference type="PANTHER" id="PTHR19278:SF9">
    <property type="entry name" value="URIDINE 5'-MONOPHOSPHATE SYNTHASE"/>
    <property type="match status" value="1"/>
</dbReference>
<dbReference type="Proteomes" id="UP001596163">
    <property type="component" value="Unassembled WGS sequence"/>
</dbReference>
<comment type="subunit">
    <text evidence="6">Homodimer.</text>
</comment>
<evidence type="ECO:0000256" key="4">
    <source>
        <dbReference type="ARBA" id="ARBA00022679"/>
    </source>
</evidence>
<reference evidence="9" key="1">
    <citation type="journal article" date="2019" name="Int. J. Syst. Evol. Microbiol.">
        <title>The Global Catalogue of Microorganisms (GCM) 10K type strain sequencing project: providing services to taxonomists for standard genome sequencing and annotation.</title>
        <authorList>
            <consortium name="The Broad Institute Genomics Platform"/>
            <consortium name="The Broad Institute Genome Sequencing Center for Infectious Disease"/>
            <person name="Wu L."/>
            <person name="Ma J."/>
        </authorList>
    </citation>
    <scope>NUCLEOTIDE SEQUENCE [LARGE SCALE GENOMIC DNA]</scope>
    <source>
        <strain evidence="9">CGMCC 1.7030</strain>
    </source>
</reference>
<dbReference type="Pfam" id="PF00156">
    <property type="entry name" value="Pribosyltran"/>
    <property type="match status" value="1"/>
</dbReference>